<comment type="similarity">
    <text evidence="2">Belongs to the peptidase U48 family.</text>
</comment>
<evidence type="ECO:0000256" key="10">
    <source>
        <dbReference type="ARBA" id="ARBA00049729"/>
    </source>
</evidence>
<name>A0A4Z1SNC1_GIAMU</name>
<proteinExistence type="inferred from homology"/>
<evidence type="ECO:0000256" key="5">
    <source>
        <dbReference type="ARBA" id="ARBA00022801"/>
    </source>
</evidence>
<evidence type="ECO:0000313" key="14">
    <source>
        <dbReference type="Proteomes" id="UP000315496"/>
    </source>
</evidence>
<dbReference type="GO" id="GO:0071586">
    <property type="term" value="P:CAAX-box protein processing"/>
    <property type="evidence" value="ECO:0007669"/>
    <property type="project" value="InterPro"/>
</dbReference>
<organism evidence="13 14">
    <name type="scientific">Giardia muris</name>
    <dbReference type="NCBI Taxonomy" id="5742"/>
    <lineage>
        <taxon>Eukaryota</taxon>
        <taxon>Metamonada</taxon>
        <taxon>Diplomonadida</taxon>
        <taxon>Hexamitidae</taxon>
        <taxon>Giardiinae</taxon>
        <taxon>Giardia</taxon>
    </lineage>
</organism>
<comment type="catalytic activity">
    <reaction evidence="9">
        <text>Hydrolyzes the peptide bond -P2-(S-farnesyl or geranylgeranyl)C-P1'-P2'-P3'-COOH where P1' and P2' are amino acids with aliphatic sidechains and P3' is any C-terminal residue.</text>
        <dbReference type="EC" id="3.4.26.1"/>
    </reaction>
</comment>
<dbReference type="PANTHER" id="PTHR13046:SF0">
    <property type="entry name" value="CAAX PRENYL PROTEASE 2"/>
    <property type="match status" value="1"/>
</dbReference>
<dbReference type="Proteomes" id="UP000315496">
    <property type="component" value="Chromosome 4"/>
</dbReference>
<sequence length="261" mass="29404">MMTRALTFPWVGVLVHVTLILVLSRWCEVGKQTRRRIRIAFTSSVVTVILSLLRLYRLGLDSSSFWPYLTHIPDGVTMLVIILQPLAILLSALKQMNLRLKHHRSSHFWYVTLAAPVLEEVEYRLLPEVVLRSAKVPFWSRTLSSSLAFGLVHVVVLRDRIMEQAREKGWIGLIACAIRESIGLIMQTTIFGVYCALLLRITESVWPVIAVHSLANLIGPPYTRDAEDWYLNGAGLCLGGAFFTLMCTRCGVTMGRLALLT</sequence>
<reference evidence="13 14" key="1">
    <citation type="submission" date="2019-05" db="EMBL/GenBank/DDBJ databases">
        <title>The compact genome of Giardia muris reveals important steps in the evolution of intestinal protozoan parasites.</title>
        <authorList>
            <person name="Xu F."/>
            <person name="Jimenez-Gonzalez A."/>
            <person name="Einarsson E."/>
            <person name="Astvaldsson A."/>
            <person name="Peirasmaki D."/>
            <person name="Eckmann L."/>
            <person name="Andersson J.O."/>
            <person name="Svard S.G."/>
            <person name="Jerlstrom-Hultqvist J."/>
        </authorList>
    </citation>
    <scope>NUCLEOTIDE SEQUENCE [LARGE SCALE GENOMIC DNA]</scope>
    <source>
        <strain evidence="13 14">Roberts-Thomson</strain>
    </source>
</reference>
<dbReference type="EMBL" id="VDLU01000004">
    <property type="protein sequence ID" value="TNJ27262.1"/>
    <property type="molecule type" value="Genomic_DNA"/>
</dbReference>
<comment type="caution">
    <text evidence="13">The sequence shown here is derived from an EMBL/GenBank/DDBJ whole genome shotgun (WGS) entry which is preliminary data.</text>
</comment>
<dbReference type="Pfam" id="PF02517">
    <property type="entry name" value="Rce1-like"/>
    <property type="match status" value="1"/>
</dbReference>
<evidence type="ECO:0000256" key="2">
    <source>
        <dbReference type="ARBA" id="ARBA00006897"/>
    </source>
</evidence>
<keyword evidence="8 11" id="KW-0472">Membrane</keyword>
<dbReference type="InterPro" id="IPR003675">
    <property type="entry name" value="Rce1/LyrA-like_dom"/>
</dbReference>
<dbReference type="GO" id="GO:0005789">
    <property type="term" value="C:endoplasmic reticulum membrane"/>
    <property type="evidence" value="ECO:0007669"/>
    <property type="project" value="UniProtKB-SubCell"/>
</dbReference>
<evidence type="ECO:0000256" key="11">
    <source>
        <dbReference type="SAM" id="Phobius"/>
    </source>
</evidence>
<gene>
    <name evidence="13" type="ORF">GMRT_12381</name>
</gene>
<evidence type="ECO:0000256" key="3">
    <source>
        <dbReference type="ARBA" id="ARBA00022670"/>
    </source>
</evidence>
<feature type="transmembrane region" description="Helical" evidence="11">
    <location>
        <begin position="6"/>
        <end position="27"/>
    </location>
</feature>
<keyword evidence="5" id="KW-0378">Hydrolase</keyword>
<comment type="subcellular location">
    <subcellularLocation>
        <location evidence="1">Endoplasmic reticulum membrane</location>
        <topology evidence="1">Multi-pass membrane protein</topology>
    </subcellularLocation>
</comment>
<keyword evidence="14" id="KW-1185">Reference proteome</keyword>
<feature type="transmembrane region" description="Helical" evidence="11">
    <location>
        <begin position="229"/>
        <end position="247"/>
    </location>
</feature>
<evidence type="ECO:0000256" key="1">
    <source>
        <dbReference type="ARBA" id="ARBA00004477"/>
    </source>
</evidence>
<dbReference type="GO" id="GO:0004222">
    <property type="term" value="F:metalloendopeptidase activity"/>
    <property type="evidence" value="ECO:0007669"/>
    <property type="project" value="InterPro"/>
</dbReference>
<feature type="transmembrane region" description="Helical" evidence="11">
    <location>
        <begin position="39"/>
        <end position="56"/>
    </location>
</feature>
<evidence type="ECO:0000256" key="8">
    <source>
        <dbReference type="ARBA" id="ARBA00023136"/>
    </source>
</evidence>
<keyword evidence="7 11" id="KW-1133">Transmembrane helix</keyword>
<keyword evidence="3 13" id="KW-0645">Protease</keyword>
<protein>
    <recommendedName>
        <fullName evidence="10">intramembrane prenyl-peptidase Rce1</fullName>
        <ecNumber evidence="10">3.4.26.1</ecNumber>
    </recommendedName>
</protein>
<dbReference type="AlphaFoldDB" id="A0A4Z1SNC1"/>
<evidence type="ECO:0000256" key="6">
    <source>
        <dbReference type="ARBA" id="ARBA00022824"/>
    </source>
</evidence>
<dbReference type="OrthoDB" id="271604at2759"/>
<evidence type="ECO:0000256" key="4">
    <source>
        <dbReference type="ARBA" id="ARBA00022692"/>
    </source>
</evidence>
<dbReference type="VEuPathDB" id="GiardiaDB:GMRT_12381"/>
<evidence type="ECO:0000259" key="12">
    <source>
        <dbReference type="Pfam" id="PF02517"/>
    </source>
</evidence>
<evidence type="ECO:0000313" key="13">
    <source>
        <dbReference type="EMBL" id="TNJ27262.1"/>
    </source>
</evidence>
<feature type="domain" description="CAAX prenyl protease 2/Lysostaphin resistance protein A-like" evidence="12">
    <location>
        <begin position="108"/>
        <end position="218"/>
    </location>
</feature>
<evidence type="ECO:0000256" key="7">
    <source>
        <dbReference type="ARBA" id="ARBA00022989"/>
    </source>
</evidence>
<evidence type="ECO:0000256" key="9">
    <source>
        <dbReference type="ARBA" id="ARBA00047280"/>
    </source>
</evidence>
<keyword evidence="4 11" id="KW-0812">Transmembrane</keyword>
<feature type="transmembrane region" description="Helical" evidence="11">
    <location>
        <begin position="169"/>
        <end position="199"/>
    </location>
</feature>
<feature type="transmembrane region" description="Helical" evidence="11">
    <location>
        <begin position="76"/>
        <end position="96"/>
    </location>
</feature>
<keyword evidence="6" id="KW-0256">Endoplasmic reticulum</keyword>
<dbReference type="EC" id="3.4.26.1" evidence="10"/>
<dbReference type="PANTHER" id="PTHR13046">
    <property type="entry name" value="PROTEASE U48 CAAX PRENYL PROTEASE RCE1"/>
    <property type="match status" value="1"/>
</dbReference>
<dbReference type="InterPro" id="IPR039731">
    <property type="entry name" value="Rce1"/>
</dbReference>
<accession>A0A4Z1SNC1</accession>